<dbReference type="PRINTS" id="PR00038">
    <property type="entry name" value="HTHLUXR"/>
</dbReference>
<dbReference type="Pfam" id="PF00196">
    <property type="entry name" value="GerE"/>
    <property type="match status" value="1"/>
</dbReference>
<evidence type="ECO:0000313" key="7">
    <source>
        <dbReference type="Proteomes" id="UP001259982"/>
    </source>
</evidence>
<dbReference type="InterPro" id="IPR001789">
    <property type="entry name" value="Sig_transdc_resp-reg_receiver"/>
</dbReference>
<accession>A0ABU3BAW4</accession>
<dbReference type="CDD" id="cd17535">
    <property type="entry name" value="REC_NarL-like"/>
    <property type="match status" value="1"/>
</dbReference>
<dbReference type="PANTHER" id="PTHR43214">
    <property type="entry name" value="TWO-COMPONENT RESPONSE REGULATOR"/>
    <property type="match status" value="1"/>
</dbReference>
<dbReference type="InterPro" id="IPR000792">
    <property type="entry name" value="Tscrpt_reg_LuxR_C"/>
</dbReference>
<proteinExistence type="predicted"/>
<evidence type="ECO:0000256" key="2">
    <source>
        <dbReference type="ARBA" id="ARBA00023125"/>
    </source>
</evidence>
<organism evidence="6 7">
    <name type="scientific">Spectribacter acetivorans</name>
    <dbReference type="NCBI Taxonomy" id="3075603"/>
    <lineage>
        <taxon>Bacteria</taxon>
        <taxon>Pseudomonadati</taxon>
        <taxon>Pseudomonadota</taxon>
        <taxon>Gammaproteobacteria</taxon>
        <taxon>Salinisphaerales</taxon>
        <taxon>Salinisphaeraceae</taxon>
        <taxon>Spectribacter</taxon>
    </lineage>
</organism>
<dbReference type="PROSITE" id="PS50043">
    <property type="entry name" value="HTH_LUXR_2"/>
    <property type="match status" value="1"/>
</dbReference>
<comment type="caution">
    <text evidence="6">The sequence shown here is derived from an EMBL/GenBank/DDBJ whole genome shotgun (WGS) entry which is preliminary data.</text>
</comment>
<keyword evidence="2" id="KW-0238">DNA-binding</keyword>
<evidence type="ECO:0000256" key="3">
    <source>
        <dbReference type="PROSITE-ProRule" id="PRU00169"/>
    </source>
</evidence>
<dbReference type="EMBL" id="JAVRHY010000012">
    <property type="protein sequence ID" value="MDT0619293.1"/>
    <property type="molecule type" value="Genomic_DNA"/>
</dbReference>
<evidence type="ECO:0000259" key="4">
    <source>
        <dbReference type="PROSITE" id="PS50043"/>
    </source>
</evidence>
<dbReference type="InterPro" id="IPR016032">
    <property type="entry name" value="Sig_transdc_resp-reg_C-effctor"/>
</dbReference>
<protein>
    <submittedName>
        <fullName evidence="6">Response regulator transcription factor</fullName>
    </submittedName>
</protein>
<dbReference type="PROSITE" id="PS50110">
    <property type="entry name" value="RESPONSE_REGULATORY"/>
    <property type="match status" value="1"/>
</dbReference>
<feature type="domain" description="Response regulatory" evidence="5">
    <location>
        <begin position="6"/>
        <end position="121"/>
    </location>
</feature>
<reference evidence="6 7" key="1">
    <citation type="submission" date="2023-09" db="EMBL/GenBank/DDBJ databases">
        <authorList>
            <person name="Rey-Velasco X."/>
        </authorList>
    </citation>
    <scope>NUCLEOTIDE SEQUENCE [LARGE SCALE GENOMIC DNA]</scope>
    <source>
        <strain evidence="6 7">P385</strain>
    </source>
</reference>
<evidence type="ECO:0000259" key="5">
    <source>
        <dbReference type="PROSITE" id="PS50110"/>
    </source>
</evidence>
<dbReference type="Proteomes" id="UP001259982">
    <property type="component" value="Unassembled WGS sequence"/>
</dbReference>
<dbReference type="CDD" id="cd06170">
    <property type="entry name" value="LuxR_C_like"/>
    <property type="match status" value="1"/>
</dbReference>
<dbReference type="Gene3D" id="3.40.50.2300">
    <property type="match status" value="1"/>
</dbReference>
<dbReference type="SMART" id="SM00421">
    <property type="entry name" value="HTH_LUXR"/>
    <property type="match status" value="1"/>
</dbReference>
<feature type="domain" description="HTH luxR-type" evidence="4">
    <location>
        <begin position="143"/>
        <end position="208"/>
    </location>
</feature>
<dbReference type="InterPro" id="IPR058245">
    <property type="entry name" value="NreC/VraR/RcsB-like_REC"/>
</dbReference>
<dbReference type="RefSeq" id="WP_311659673.1">
    <property type="nucleotide sequence ID" value="NZ_JAVRHY010000012.1"/>
</dbReference>
<dbReference type="PROSITE" id="PS00622">
    <property type="entry name" value="HTH_LUXR_1"/>
    <property type="match status" value="1"/>
</dbReference>
<keyword evidence="1 3" id="KW-0597">Phosphoprotein</keyword>
<keyword evidence="7" id="KW-1185">Reference proteome</keyword>
<dbReference type="Pfam" id="PF00072">
    <property type="entry name" value="Response_reg"/>
    <property type="match status" value="1"/>
</dbReference>
<dbReference type="SMART" id="SM00448">
    <property type="entry name" value="REC"/>
    <property type="match status" value="1"/>
</dbReference>
<evidence type="ECO:0000313" key="6">
    <source>
        <dbReference type="EMBL" id="MDT0619293.1"/>
    </source>
</evidence>
<dbReference type="SUPFAM" id="SSF52172">
    <property type="entry name" value="CheY-like"/>
    <property type="match status" value="1"/>
</dbReference>
<dbReference type="PANTHER" id="PTHR43214:SF43">
    <property type="entry name" value="TWO-COMPONENT RESPONSE REGULATOR"/>
    <property type="match status" value="1"/>
</dbReference>
<name>A0ABU3BAW4_9GAMM</name>
<sequence>MSATPAILLIDDHEVVRGGCRELLELRRFGACREAGTGEAGWQMLQDSRPQLVILDLSLPDVHGLELIERIRTRPRPPRVLVFTMHDDPTFAARALRAGAAGYITKTSPPECLLEGVREILAGETYLSPDMAEALAVSRVSALASPVQALTPREQDVFRLVASGHSNATVADTLGLSHKSVSNYLVRIKHKLAVDSIADMVRLAMRYDGTPETGPPTTD</sequence>
<dbReference type="InterPro" id="IPR039420">
    <property type="entry name" value="WalR-like"/>
</dbReference>
<dbReference type="InterPro" id="IPR011006">
    <property type="entry name" value="CheY-like_superfamily"/>
</dbReference>
<dbReference type="SUPFAM" id="SSF46894">
    <property type="entry name" value="C-terminal effector domain of the bipartite response regulators"/>
    <property type="match status" value="1"/>
</dbReference>
<evidence type="ECO:0000256" key="1">
    <source>
        <dbReference type="ARBA" id="ARBA00022553"/>
    </source>
</evidence>
<gene>
    <name evidence="6" type="ORF">RM531_12480</name>
</gene>
<feature type="modified residue" description="4-aspartylphosphate" evidence="3">
    <location>
        <position position="56"/>
    </location>
</feature>